<feature type="compositionally biased region" description="Low complexity" evidence="1">
    <location>
        <begin position="30"/>
        <end position="49"/>
    </location>
</feature>
<dbReference type="Pfam" id="PF08700">
    <property type="entry name" value="VPS51_Exo84_N"/>
    <property type="match status" value="1"/>
</dbReference>
<reference evidence="2 3" key="1">
    <citation type="journal article" date="2007" name="Nat. Biotechnol.">
        <title>Genome sequence of the lignocellulose-bioconverting and xylose-fermenting yeast Pichia stipitis.</title>
        <authorList>
            <person name="Jeffries T.W."/>
            <person name="Grigoriev I.V."/>
            <person name="Grimwood J."/>
            <person name="Laplaza J.M."/>
            <person name="Aerts A."/>
            <person name="Salamov A."/>
            <person name="Schmutz J."/>
            <person name="Lindquist E."/>
            <person name="Dehal P."/>
            <person name="Shapiro H."/>
            <person name="Jin Y.S."/>
            <person name="Passoth V."/>
            <person name="Richardson P.M."/>
        </authorList>
    </citation>
    <scope>NUCLEOTIDE SEQUENCE [LARGE SCALE GENOMIC DNA]</scope>
    <source>
        <strain evidence="3">ATCC 58785 / CBS 6054 / NBRC 10063 / NRRL Y-11545</strain>
    </source>
</reference>
<dbReference type="RefSeq" id="XP_001384412.2">
    <property type="nucleotide sequence ID" value="XM_001384375.1"/>
</dbReference>
<evidence type="ECO:0000313" key="3">
    <source>
        <dbReference type="Proteomes" id="UP000002258"/>
    </source>
</evidence>
<dbReference type="eggNOG" id="ENOG502SDB2">
    <property type="taxonomic scope" value="Eukaryota"/>
</dbReference>
<dbReference type="OMA" id="LNTHDSE"/>
<evidence type="ECO:0000313" key="2">
    <source>
        <dbReference type="EMBL" id="ABN66383.2"/>
    </source>
</evidence>
<gene>
    <name evidence="2" type="ORF">PICST_58094</name>
</gene>
<feature type="compositionally biased region" description="Polar residues" evidence="1">
    <location>
        <begin position="73"/>
        <end position="87"/>
    </location>
</feature>
<accession>A3LTC8</accession>
<protein>
    <recommendedName>
        <fullName evidence="4">Vacuolar protein sorting-associated protein 51 homolog</fullName>
    </recommendedName>
</protein>
<proteinExistence type="predicted"/>
<feature type="compositionally biased region" description="Polar residues" evidence="1">
    <location>
        <begin position="12"/>
        <end position="29"/>
    </location>
</feature>
<dbReference type="AlphaFoldDB" id="A3LTC8"/>
<dbReference type="InParanoid" id="A3LTC8"/>
<dbReference type="STRING" id="322104.A3LTC8"/>
<organism evidence="2 3">
    <name type="scientific">Scheffersomyces stipitis (strain ATCC 58785 / CBS 6054 / NBRC 10063 / NRRL Y-11545)</name>
    <name type="common">Yeast</name>
    <name type="synonym">Pichia stipitis</name>
    <dbReference type="NCBI Taxonomy" id="322104"/>
    <lineage>
        <taxon>Eukaryota</taxon>
        <taxon>Fungi</taxon>
        <taxon>Dikarya</taxon>
        <taxon>Ascomycota</taxon>
        <taxon>Saccharomycotina</taxon>
        <taxon>Pichiomycetes</taxon>
        <taxon>Debaryomycetaceae</taxon>
        <taxon>Scheffersomyces</taxon>
    </lineage>
</organism>
<dbReference type="GeneID" id="4838441"/>
<dbReference type="Proteomes" id="UP000002258">
    <property type="component" value="Chromosome 4"/>
</dbReference>
<keyword evidence="3" id="KW-1185">Reference proteome</keyword>
<sequence>MAEGQLSYKKPSLQTGANGSRSQVSSPQLNTNNSNNSVPGSPSTPTVGTRKISSRRKALQEFYNIQEKEDVNGSENTPTKSSGHDQINLQDPAELASFVKNASIEEILKLRNSVSSKLNTHDSEKKSIIYDNYYELIKLSQTLESISNARPQFSNSTTLNGLGIYEENGQNTSEAKDSDYLESTLSELSSFITSESSKFNDNFETIVQKLQENNTNDFDSAASIISIVDDNNKFSAVDRKSLSVEVNQLLNKKLLEQLPEDQKGQVITEIETILQSLDVHKDELLILQLNDIKKSLIS</sequence>
<evidence type="ECO:0000256" key="1">
    <source>
        <dbReference type="SAM" id="MobiDB-lite"/>
    </source>
</evidence>
<evidence type="ECO:0008006" key="4">
    <source>
        <dbReference type="Google" id="ProtNLM"/>
    </source>
</evidence>
<feature type="region of interest" description="Disordered" evidence="1">
    <location>
        <begin position="1"/>
        <end position="87"/>
    </location>
</feature>
<dbReference type="EMBL" id="CP000498">
    <property type="protein sequence ID" value="ABN66383.2"/>
    <property type="molecule type" value="Genomic_DNA"/>
</dbReference>
<dbReference type="FunCoup" id="A3LTC8">
    <property type="interactions" value="31"/>
</dbReference>
<name>A3LTC8_PICST</name>
<dbReference type="KEGG" id="pic:PICST_58094"/>
<dbReference type="HOGENOM" id="CLU_062460_0_0_1"/>
<dbReference type="OrthoDB" id="203678at2759"/>